<sequence>MKLLDTNCPNCPNCERNIRFKERIALISRGYISCEFCRANLTASILSSVLGTCILGVPSWLIIDHFLSFLNLPDLLDWLIGFSVCMGVGQLTYPVANLVEVKVE</sequence>
<evidence type="ECO:0000256" key="1">
    <source>
        <dbReference type="SAM" id="Phobius"/>
    </source>
</evidence>
<comment type="caution">
    <text evidence="2">The sequence shown here is derived from an EMBL/GenBank/DDBJ whole genome shotgun (WGS) entry which is preliminary data.</text>
</comment>
<keyword evidence="1" id="KW-1133">Transmembrane helix</keyword>
<gene>
    <name evidence="2" type="ORF">NJR55_05200</name>
</gene>
<proteinExistence type="predicted"/>
<feature type="transmembrane region" description="Helical" evidence="1">
    <location>
        <begin position="45"/>
        <end position="63"/>
    </location>
</feature>
<dbReference type="AlphaFoldDB" id="A0A9X2JSP2"/>
<dbReference type="Proteomes" id="UP001139474">
    <property type="component" value="Unassembled WGS sequence"/>
</dbReference>
<evidence type="ECO:0000313" key="2">
    <source>
        <dbReference type="EMBL" id="MCP1338985.1"/>
    </source>
</evidence>
<name>A0A9X2JSP2_9GAMM</name>
<protein>
    <submittedName>
        <fullName evidence="2">Uncharacterized protein</fullName>
    </submittedName>
</protein>
<dbReference type="EMBL" id="JAMZDE010000005">
    <property type="protein sequence ID" value="MCP1338985.1"/>
    <property type="molecule type" value="Genomic_DNA"/>
</dbReference>
<accession>A0A9X2JSP2</accession>
<evidence type="ECO:0000313" key="3">
    <source>
        <dbReference type="Proteomes" id="UP001139474"/>
    </source>
</evidence>
<keyword evidence="1" id="KW-0812">Transmembrane</keyword>
<keyword evidence="3" id="KW-1185">Reference proteome</keyword>
<dbReference type="RefSeq" id="WP_253618457.1">
    <property type="nucleotide sequence ID" value="NZ_JAMZDE010000005.1"/>
</dbReference>
<keyword evidence="1" id="KW-0472">Membrane</keyword>
<feature type="transmembrane region" description="Helical" evidence="1">
    <location>
        <begin position="75"/>
        <end position="96"/>
    </location>
</feature>
<organism evidence="2 3">
    <name type="scientific">Idiomarina rhizosphaerae</name>
    <dbReference type="NCBI Taxonomy" id="2961572"/>
    <lineage>
        <taxon>Bacteria</taxon>
        <taxon>Pseudomonadati</taxon>
        <taxon>Pseudomonadota</taxon>
        <taxon>Gammaproteobacteria</taxon>
        <taxon>Alteromonadales</taxon>
        <taxon>Idiomarinaceae</taxon>
        <taxon>Idiomarina</taxon>
    </lineage>
</organism>
<reference evidence="2" key="1">
    <citation type="submission" date="2022-06" db="EMBL/GenBank/DDBJ databases">
        <title>Idiomarina rhizosphaerae M1R2S28.</title>
        <authorList>
            <person name="Sun J.-Q."/>
            <person name="Li L.-F."/>
        </authorList>
    </citation>
    <scope>NUCLEOTIDE SEQUENCE</scope>
    <source>
        <strain evidence="2">M1R2S28</strain>
    </source>
</reference>